<sequence>MKKTLIPKINNLNSNFLAKEEIEVTHACIIATLKINNININIKNCFYPQKSLYDILLSIATTRLKEEFA</sequence>
<organism evidence="1 2">
    <name type="scientific">Pectinatus brassicae</name>
    <dbReference type="NCBI Taxonomy" id="862415"/>
    <lineage>
        <taxon>Bacteria</taxon>
        <taxon>Bacillati</taxon>
        <taxon>Bacillota</taxon>
        <taxon>Negativicutes</taxon>
        <taxon>Selenomonadales</taxon>
        <taxon>Selenomonadaceae</taxon>
        <taxon>Pectinatus</taxon>
    </lineage>
</organism>
<evidence type="ECO:0000313" key="1">
    <source>
        <dbReference type="EMBL" id="MBB5337397.1"/>
    </source>
</evidence>
<gene>
    <name evidence="1" type="ORF">HNR32_002558</name>
</gene>
<reference evidence="1 2" key="1">
    <citation type="submission" date="2020-08" db="EMBL/GenBank/DDBJ databases">
        <title>Genomic Encyclopedia of Type Strains, Phase IV (KMG-IV): sequencing the most valuable type-strain genomes for metagenomic binning, comparative biology and taxonomic classification.</title>
        <authorList>
            <person name="Goeker M."/>
        </authorList>
    </citation>
    <scope>NUCLEOTIDE SEQUENCE [LARGE SCALE GENOMIC DNA]</scope>
    <source>
        <strain evidence="1 2">DSM 24661</strain>
    </source>
</reference>
<name>A0A840UNF5_9FIRM</name>
<accession>A0A840UNF5</accession>
<evidence type="ECO:0000313" key="2">
    <source>
        <dbReference type="Proteomes" id="UP000559117"/>
    </source>
</evidence>
<dbReference type="RefSeq" id="WP_183863175.1">
    <property type="nucleotide sequence ID" value="NZ_JACHFH010000046.1"/>
</dbReference>
<comment type="caution">
    <text evidence="1">The sequence shown here is derived from an EMBL/GenBank/DDBJ whole genome shotgun (WGS) entry which is preliminary data.</text>
</comment>
<keyword evidence="2" id="KW-1185">Reference proteome</keyword>
<proteinExistence type="predicted"/>
<dbReference type="Proteomes" id="UP000559117">
    <property type="component" value="Unassembled WGS sequence"/>
</dbReference>
<dbReference type="EMBL" id="JACHFH010000046">
    <property type="protein sequence ID" value="MBB5337397.1"/>
    <property type="molecule type" value="Genomic_DNA"/>
</dbReference>
<dbReference type="AlphaFoldDB" id="A0A840UNF5"/>
<protein>
    <submittedName>
        <fullName evidence="1">Uncharacterized protein</fullName>
    </submittedName>
</protein>